<feature type="active site" description="For beta-ketoacyl synthase activity" evidence="12">
    <location>
        <position position="168"/>
    </location>
</feature>
<dbReference type="PANTHER" id="PTHR11712">
    <property type="entry name" value="POLYKETIDE SYNTHASE-RELATED"/>
    <property type="match status" value="1"/>
</dbReference>
<evidence type="ECO:0000256" key="13">
    <source>
        <dbReference type="RuleBase" id="RU003694"/>
    </source>
</evidence>
<gene>
    <name evidence="15" type="primary">fabF</name>
    <name evidence="15" type="ORF">IAC75_07380</name>
</gene>
<reference evidence="15" key="1">
    <citation type="submission" date="2020-10" db="EMBL/GenBank/DDBJ databases">
        <authorList>
            <person name="Gilroy R."/>
        </authorList>
    </citation>
    <scope>NUCLEOTIDE SEQUENCE</scope>
    <source>
        <strain evidence="15">10669</strain>
    </source>
</reference>
<comment type="caution">
    <text evidence="15">The sequence shown here is derived from an EMBL/GenBank/DDBJ whole genome shotgun (WGS) entry which is preliminary data.</text>
</comment>
<accession>A0A9D1T2A1</accession>
<evidence type="ECO:0000256" key="1">
    <source>
        <dbReference type="ARBA" id="ARBA00005194"/>
    </source>
</evidence>
<dbReference type="Gene3D" id="3.40.47.10">
    <property type="match status" value="1"/>
</dbReference>
<keyword evidence="9 11" id="KW-0275">Fatty acid biosynthesis</keyword>
<dbReference type="SMART" id="SM00825">
    <property type="entry name" value="PKS_KS"/>
    <property type="match status" value="1"/>
</dbReference>
<dbReference type="Pfam" id="PF02801">
    <property type="entry name" value="Ketoacyl-synt_C"/>
    <property type="match status" value="1"/>
</dbReference>
<name>A0A9D1T2A1_9BACT</name>
<evidence type="ECO:0000256" key="11">
    <source>
        <dbReference type="PIRNR" id="PIRNR000447"/>
    </source>
</evidence>
<dbReference type="CDD" id="cd00834">
    <property type="entry name" value="KAS_I_II"/>
    <property type="match status" value="1"/>
</dbReference>
<keyword evidence="7" id="KW-0276">Fatty acid metabolism</keyword>
<dbReference type="PANTHER" id="PTHR11712:SF336">
    <property type="entry name" value="3-OXOACYL-[ACYL-CARRIER-PROTEIN] SYNTHASE, MITOCHONDRIAL"/>
    <property type="match status" value="1"/>
</dbReference>
<dbReference type="FunFam" id="3.40.47.10:FF:000009">
    <property type="entry name" value="3-oxoacyl-[acyl-carrier-protein] synthase 2"/>
    <property type="match status" value="1"/>
</dbReference>
<dbReference type="EC" id="2.3.1.179" evidence="3 11"/>
<feature type="domain" description="Ketosynthase family 3 (KS3)" evidence="14">
    <location>
        <begin position="7"/>
        <end position="414"/>
    </location>
</feature>
<keyword evidence="5 11" id="KW-0444">Lipid biosynthesis</keyword>
<evidence type="ECO:0000256" key="2">
    <source>
        <dbReference type="ARBA" id="ARBA00008467"/>
    </source>
</evidence>
<protein>
    <recommendedName>
        <fullName evidence="4 11">3-oxoacyl-[acyl-carrier-protein] synthase 2</fullName>
        <ecNumber evidence="3 11">2.3.1.179</ecNumber>
    </recommendedName>
</protein>
<evidence type="ECO:0000256" key="6">
    <source>
        <dbReference type="ARBA" id="ARBA00022679"/>
    </source>
</evidence>
<dbReference type="PROSITE" id="PS52004">
    <property type="entry name" value="KS3_2"/>
    <property type="match status" value="1"/>
</dbReference>
<dbReference type="InterPro" id="IPR020841">
    <property type="entry name" value="PKS_Beta-ketoAc_synthase_dom"/>
</dbReference>
<comment type="function">
    <text evidence="11">Involved in the type II fatty acid elongation cycle. Catalyzes the elongation of a wide range of acyl-ACP by the addition of two carbons from malonyl-ACP to an acyl acceptor. Can efficiently catalyze the conversion of palmitoleoyl-ACP (cis-hexadec-9-enoyl-ACP) to cis-vaccenoyl-ACP (cis-octadec-11-enoyl-ACP), an essential step in the thermal regulation of fatty acid composition.</text>
</comment>
<evidence type="ECO:0000256" key="3">
    <source>
        <dbReference type="ARBA" id="ARBA00012356"/>
    </source>
</evidence>
<keyword evidence="8" id="KW-0443">Lipid metabolism</keyword>
<dbReference type="NCBIfam" id="NF005589">
    <property type="entry name" value="PRK07314.1"/>
    <property type="match status" value="1"/>
</dbReference>
<evidence type="ECO:0000256" key="4">
    <source>
        <dbReference type="ARBA" id="ARBA00014657"/>
    </source>
</evidence>
<dbReference type="InterPro" id="IPR016039">
    <property type="entry name" value="Thiolase-like"/>
</dbReference>
<dbReference type="AlphaFoldDB" id="A0A9D1T2A1"/>
<keyword evidence="10 11" id="KW-0012">Acyltransferase</keyword>
<evidence type="ECO:0000313" key="15">
    <source>
        <dbReference type="EMBL" id="HIV04947.1"/>
    </source>
</evidence>
<evidence type="ECO:0000256" key="9">
    <source>
        <dbReference type="ARBA" id="ARBA00023160"/>
    </source>
</evidence>
<dbReference type="NCBIfam" id="TIGR03150">
    <property type="entry name" value="fabF"/>
    <property type="match status" value="1"/>
</dbReference>
<evidence type="ECO:0000256" key="5">
    <source>
        <dbReference type="ARBA" id="ARBA00022516"/>
    </source>
</evidence>
<comment type="catalytic activity">
    <reaction evidence="11">
        <text>a fatty acyl-[ACP] + malonyl-[ACP] + H(+) = a 3-oxoacyl-[ACP] + holo-[ACP] + CO2</text>
        <dbReference type="Rhea" id="RHEA:22836"/>
        <dbReference type="Rhea" id="RHEA-COMP:9623"/>
        <dbReference type="Rhea" id="RHEA-COMP:9685"/>
        <dbReference type="Rhea" id="RHEA-COMP:9916"/>
        <dbReference type="Rhea" id="RHEA-COMP:14125"/>
        <dbReference type="ChEBI" id="CHEBI:15378"/>
        <dbReference type="ChEBI" id="CHEBI:16526"/>
        <dbReference type="ChEBI" id="CHEBI:64479"/>
        <dbReference type="ChEBI" id="CHEBI:78449"/>
        <dbReference type="ChEBI" id="CHEBI:78776"/>
        <dbReference type="ChEBI" id="CHEBI:138651"/>
    </reaction>
</comment>
<keyword evidence="6 11" id="KW-0808">Transferase</keyword>
<reference evidence="15" key="2">
    <citation type="journal article" date="2021" name="PeerJ">
        <title>Extensive microbial diversity within the chicken gut microbiome revealed by metagenomics and culture.</title>
        <authorList>
            <person name="Gilroy R."/>
            <person name="Ravi A."/>
            <person name="Getino M."/>
            <person name="Pursley I."/>
            <person name="Horton D.L."/>
            <person name="Alikhan N.F."/>
            <person name="Baker D."/>
            <person name="Gharbi K."/>
            <person name="Hall N."/>
            <person name="Watson M."/>
            <person name="Adriaenssens E.M."/>
            <person name="Foster-Nyarko E."/>
            <person name="Jarju S."/>
            <person name="Secka A."/>
            <person name="Antonio M."/>
            <person name="Oren A."/>
            <person name="Chaudhuri R.R."/>
            <person name="La Ragione R."/>
            <person name="Hildebrand F."/>
            <person name="Pallen M.J."/>
        </authorList>
    </citation>
    <scope>NUCLEOTIDE SEQUENCE</scope>
    <source>
        <strain evidence="15">10669</strain>
    </source>
</reference>
<evidence type="ECO:0000256" key="8">
    <source>
        <dbReference type="ARBA" id="ARBA00023098"/>
    </source>
</evidence>
<dbReference type="InterPro" id="IPR017568">
    <property type="entry name" value="3-oxoacyl-ACP_synth-2"/>
</dbReference>
<comment type="catalytic activity">
    <reaction evidence="11">
        <text>(9Z)-hexadecenoyl-[ACP] + malonyl-[ACP] + H(+) = 3-oxo-(11Z)-octadecenoyl-[ACP] + holo-[ACP] + CO2</text>
        <dbReference type="Rhea" id="RHEA:55040"/>
        <dbReference type="Rhea" id="RHEA-COMP:9623"/>
        <dbReference type="Rhea" id="RHEA-COMP:9685"/>
        <dbReference type="Rhea" id="RHEA-COMP:10800"/>
        <dbReference type="Rhea" id="RHEA-COMP:14074"/>
        <dbReference type="ChEBI" id="CHEBI:15378"/>
        <dbReference type="ChEBI" id="CHEBI:16526"/>
        <dbReference type="ChEBI" id="CHEBI:64479"/>
        <dbReference type="ChEBI" id="CHEBI:78449"/>
        <dbReference type="ChEBI" id="CHEBI:83989"/>
        <dbReference type="ChEBI" id="CHEBI:138538"/>
        <dbReference type="EC" id="2.3.1.179"/>
    </reaction>
</comment>
<dbReference type="InterPro" id="IPR014030">
    <property type="entry name" value="Ketoacyl_synth_N"/>
</dbReference>
<dbReference type="PIRSF" id="PIRSF000447">
    <property type="entry name" value="KAS_II"/>
    <property type="match status" value="1"/>
</dbReference>
<evidence type="ECO:0000256" key="10">
    <source>
        <dbReference type="ARBA" id="ARBA00023315"/>
    </source>
</evidence>
<dbReference type="SUPFAM" id="SSF53901">
    <property type="entry name" value="Thiolase-like"/>
    <property type="match status" value="2"/>
</dbReference>
<organism evidence="15 16">
    <name type="scientific">Candidatus Spyradosoma merdigallinarum</name>
    <dbReference type="NCBI Taxonomy" id="2840950"/>
    <lineage>
        <taxon>Bacteria</taxon>
        <taxon>Pseudomonadati</taxon>
        <taxon>Verrucomicrobiota</taxon>
        <taxon>Opitutia</taxon>
        <taxon>Opitutia incertae sedis</taxon>
        <taxon>Candidatus Spyradosoma</taxon>
    </lineage>
</organism>
<dbReference type="EMBL" id="DVOG01000194">
    <property type="protein sequence ID" value="HIV04947.1"/>
    <property type="molecule type" value="Genomic_DNA"/>
</dbReference>
<evidence type="ECO:0000256" key="12">
    <source>
        <dbReference type="PIRSR" id="PIRSR000447-1"/>
    </source>
</evidence>
<dbReference type="InterPro" id="IPR014031">
    <property type="entry name" value="Ketoacyl_synth_C"/>
</dbReference>
<dbReference type="GO" id="GO:0004315">
    <property type="term" value="F:3-oxoacyl-[acyl-carrier-protein] synthase activity"/>
    <property type="evidence" value="ECO:0007669"/>
    <property type="project" value="UniProtKB-UniRule"/>
</dbReference>
<evidence type="ECO:0000259" key="14">
    <source>
        <dbReference type="PROSITE" id="PS52004"/>
    </source>
</evidence>
<evidence type="ECO:0000313" key="16">
    <source>
        <dbReference type="Proteomes" id="UP000886812"/>
    </source>
</evidence>
<dbReference type="Proteomes" id="UP000886812">
    <property type="component" value="Unassembled WGS sequence"/>
</dbReference>
<sequence length="415" mass="43500">MQNESKTPRVVVTGIGVISPIGNDKQTFWESLVAGKCGIGAVTRFDTTDYACKVAGEVKDFSIDGYMDPKEAKRNDRYARYAVVAAKKAMEDAGLKVGDVEPSRIGCIIGSGIGGMETIETQSQALFEKGPRRVSPFMIPALISNMAAGLVGILCKAKAVNFSTVSACASGTHALGEALRHMRHGDADVMLAGGAEAAITRLGFAGFGNMKALSTNPDPETACRPFDADRDGFIMGEGAGILVLETYEHAVARGARIYAEFAGYGASCDSYHITAPDPEGEGLAICFKQALDDAGLKPEDVDYINAHGTSTPLNDKNETAAIKRVFGEHAKKLAVSSTKSMTGHLLGAAGGVEAAATVLAIHEGVIPPTINYRTPDPACDLDIVPNASRKADIKVAVSDNLGFGGQNAALVFKKI</sequence>
<dbReference type="GO" id="GO:0006633">
    <property type="term" value="P:fatty acid biosynthetic process"/>
    <property type="evidence" value="ECO:0007669"/>
    <property type="project" value="UniProtKB-UniRule"/>
</dbReference>
<evidence type="ECO:0000256" key="7">
    <source>
        <dbReference type="ARBA" id="ARBA00022832"/>
    </source>
</evidence>
<proteinExistence type="inferred from homology"/>
<comment type="similarity">
    <text evidence="2 11 13">Belongs to the thiolase-like superfamily. Beta-ketoacyl-ACP synthases family.</text>
</comment>
<dbReference type="InterPro" id="IPR000794">
    <property type="entry name" value="Beta-ketoacyl_synthase"/>
</dbReference>
<dbReference type="Pfam" id="PF00109">
    <property type="entry name" value="ketoacyl-synt"/>
    <property type="match status" value="1"/>
</dbReference>
<dbReference type="GO" id="GO:0005829">
    <property type="term" value="C:cytosol"/>
    <property type="evidence" value="ECO:0007669"/>
    <property type="project" value="TreeGrafter"/>
</dbReference>
<comment type="pathway">
    <text evidence="1 11">Lipid metabolism; fatty acid biosynthesis.</text>
</comment>